<sequence>MKQFLSIILRNQFNLFYRFGYTFIPKSQLVEFDGNINKKIQESIIKQFQTVTPFEYEEEYLILHLENETSNETDFIQLEIQNIVAIYPLSQQAKASIESKIDQRIRLEKPIFETLLPSIEKEIENKDVEKAISALWKICKIENPVENYIANIGLKNIFTGLEYRKHATKASEIKNGNYWEYLIAYDRFDYFPNSTLGYFYDAGQVFAYSKGLQTFEGSGIHKFLEKLNSANPTVKLLDIIKYLETKEQLKGYVSQTTTGEIKQYVIAPLYLMLRDEIRKSDDISQTKLIKNLDYLKGFGDSFYYSVILLGAFFGFRKFYDNYYDVLNLRFYKSYKAQQKEIDTEVNQEQVKTDLGKNIGGKVEEEKLTKNSEEENQIEEQTFENQVEEPKQTKITSNVQSALQNKKENKSNISSQYQKIIQDALSKQSEIKMADIAEMIKEQTGQSTQVGIVENVAKQMNEIEIIKIGRAKGIRKKGTIGTLFNQV</sequence>
<evidence type="ECO:0000313" key="3">
    <source>
        <dbReference type="Proteomes" id="UP000233387"/>
    </source>
</evidence>
<dbReference type="RefSeq" id="WP_101359844.1">
    <property type="nucleotide sequence ID" value="NZ_NKXO01000064.1"/>
</dbReference>
<organism evidence="2 3">
    <name type="scientific">Raineya orbicola</name>
    <dbReference type="NCBI Taxonomy" id="2016530"/>
    <lineage>
        <taxon>Bacteria</taxon>
        <taxon>Pseudomonadati</taxon>
        <taxon>Bacteroidota</taxon>
        <taxon>Cytophagia</taxon>
        <taxon>Cytophagales</taxon>
        <taxon>Raineyaceae</taxon>
        <taxon>Raineya</taxon>
    </lineage>
</organism>
<dbReference type="AlphaFoldDB" id="A0A2N3I335"/>
<gene>
    <name evidence="2" type="ORF">Rain11_2586</name>
</gene>
<accession>A0A2N3I335</accession>
<keyword evidence="3" id="KW-1185">Reference proteome</keyword>
<reference evidence="2 3" key="1">
    <citation type="submission" date="2017-06" db="EMBL/GenBank/DDBJ databases">
        <title>Raineya orbicola gen. nov., sp. nov. a slightly thermophilic bacterium of the phylum Bacteroidetes and the description of Raineyaceae fam. nov.</title>
        <authorList>
            <person name="Albuquerque L."/>
            <person name="Polonia A.R.M."/>
            <person name="Barroso C."/>
            <person name="Froufe H.J.C."/>
            <person name="Lage O."/>
            <person name="Lobo-Da-Cunha A."/>
            <person name="Egas C."/>
            <person name="Da Costa M.S."/>
        </authorList>
    </citation>
    <scope>NUCLEOTIDE SEQUENCE [LARGE SCALE GENOMIC DNA]</scope>
    <source>
        <strain evidence="2 3">SPSPC-11</strain>
    </source>
</reference>
<protein>
    <submittedName>
        <fullName evidence="2">Uncharacterized protein</fullName>
    </submittedName>
</protein>
<comment type="caution">
    <text evidence="2">The sequence shown here is derived from an EMBL/GenBank/DDBJ whole genome shotgun (WGS) entry which is preliminary data.</text>
</comment>
<feature type="region of interest" description="Disordered" evidence="1">
    <location>
        <begin position="364"/>
        <end position="390"/>
    </location>
</feature>
<dbReference type="EMBL" id="NKXO01000064">
    <property type="protein sequence ID" value="PKQ64712.1"/>
    <property type="molecule type" value="Genomic_DNA"/>
</dbReference>
<evidence type="ECO:0000256" key="1">
    <source>
        <dbReference type="SAM" id="MobiDB-lite"/>
    </source>
</evidence>
<proteinExistence type="predicted"/>
<evidence type="ECO:0000313" key="2">
    <source>
        <dbReference type="EMBL" id="PKQ64712.1"/>
    </source>
</evidence>
<name>A0A2N3I335_9BACT</name>
<dbReference type="Proteomes" id="UP000233387">
    <property type="component" value="Unassembled WGS sequence"/>
</dbReference>
<dbReference type="OrthoDB" id="4841110at2"/>